<sequence>MTVRKVPAVIFITSCRERRAVDTHSLMTSYLGWYRELSPLMSHGHTEVGRLSGGHIRTECSVLGRCVTTRDYQELHSRHRGCAVWLGIVCFKLGN</sequence>
<accession>A0AAE1DCT5</accession>
<dbReference type="Proteomes" id="UP001283361">
    <property type="component" value="Unassembled WGS sequence"/>
</dbReference>
<protein>
    <submittedName>
        <fullName evidence="1">Uncharacterized protein</fullName>
    </submittedName>
</protein>
<dbReference type="EMBL" id="JAWDGP010004327">
    <property type="protein sequence ID" value="KAK3765240.1"/>
    <property type="molecule type" value="Genomic_DNA"/>
</dbReference>
<proteinExistence type="predicted"/>
<evidence type="ECO:0000313" key="1">
    <source>
        <dbReference type="EMBL" id="KAK3765240.1"/>
    </source>
</evidence>
<gene>
    <name evidence="1" type="ORF">RRG08_051864</name>
</gene>
<reference evidence="1" key="1">
    <citation type="journal article" date="2023" name="G3 (Bethesda)">
        <title>A reference genome for the long-term kleptoplast-retaining sea slug Elysia crispata morphotype clarki.</title>
        <authorList>
            <person name="Eastman K.E."/>
            <person name="Pendleton A.L."/>
            <person name="Shaikh M.A."/>
            <person name="Suttiyut T."/>
            <person name="Ogas R."/>
            <person name="Tomko P."/>
            <person name="Gavelis G."/>
            <person name="Widhalm J.R."/>
            <person name="Wisecaver J.H."/>
        </authorList>
    </citation>
    <scope>NUCLEOTIDE SEQUENCE</scope>
    <source>
        <strain evidence="1">ECLA1</strain>
    </source>
</reference>
<organism evidence="1 2">
    <name type="scientific">Elysia crispata</name>
    <name type="common">lettuce slug</name>
    <dbReference type="NCBI Taxonomy" id="231223"/>
    <lineage>
        <taxon>Eukaryota</taxon>
        <taxon>Metazoa</taxon>
        <taxon>Spiralia</taxon>
        <taxon>Lophotrochozoa</taxon>
        <taxon>Mollusca</taxon>
        <taxon>Gastropoda</taxon>
        <taxon>Heterobranchia</taxon>
        <taxon>Euthyneura</taxon>
        <taxon>Panpulmonata</taxon>
        <taxon>Sacoglossa</taxon>
        <taxon>Placobranchoidea</taxon>
        <taxon>Plakobranchidae</taxon>
        <taxon>Elysia</taxon>
    </lineage>
</organism>
<keyword evidence="2" id="KW-1185">Reference proteome</keyword>
<name>A0AAE1DCT5_9GAST</name>
<evidence type="ECO:0000313" key="2">
    <source>
        <dbReference type="Proteomes" id="UP001283361"/>
    </source>
</evidence>
<comment type="caution">
    <text evidence="1">The sequence shown here is derived from an EMBL/GenBank/DDBJ whole genome shotgun (WGS) entry which is preliminary data.</text>
</comment>
<dbReference type="AlphaFoldDB" id="A0AAE1DCT5"/>